<feature type="domain" description="Dienelactone hydrolase" evidence="1">
    <location>
        <begin position="150"/>
        <end position="294"/>
    </location>
</feature>
<dbReference type="PANTHER" id="PTHR17630">
    <property type="entry name" value="DIENELACTONE HYDROLASE"/>
    <property type="match status" value="1"/>
</dbReference>
<name>A0A9P7YD07_9HELO</name>
<dbReference type="GO" id="GO:0016787">
    <property type="term" value="F:hydrolase activity"/>
    <property type="evidence" value="ECO:0007669"/>
    <property type="project" value="UniProtKB-KW"/>
</dbReference>
<evidence type="ECO:0000259" key="1">
    <source>
        <dbReference type="Pfam" id="PF01738"/>
    </source>
</evidence>
<dbReference type="InterPro" id="IPR029058">
    <property type="entry name" value="AB_hydrolase_fold"/>
</dbReference>
<dbReference type="OrthoDB" id="17560at2759"/>
<gene>
    <name evidence="2" type="ORF">BJ875DRAFT_119256</name>
</gene>
<dbReference type="InterPro" id="IPR002925">
    <property type="entry name" value="Dienelactn_hydro"/>
</dbReference>
<proteinExistence type="predicted"/>
<keyword evidence="3" id="KW-1185">Reference proteome</keyword>
<dbReference type="EMBL" id="MU251603">
    <property type="protein sequence ID" value="KAG9231414.1"/>
    <property type="molecule type" value="Genomic_DNA"/>
</dbReference>
<protein>
    <submittedName>
        <fullName evidence="2">Alpha/Beta hydrolase protein</fullName>
    </submittedName>
</protein>
<dbReference type="AlphaFoldDB" id="A0A9P7YD07"/>
<evidence type="ECO:0000313" key="2">
    <source>
        <dbReference type="EMBL" id="KAG9231414.1"/>
    </source>
</evidence>
<dbReference type="Proteomes" id="UP000824998">
    <property type="component" value="Unassembled WGS sequence"/>
</dbReference>
<dbReference type="Gene3D" id="3.40.50.1820">
    <property type="entry name" value="alpha/beta hydrolase"/>
    <property type="match status" value="1"/>
</dbReference>
<comment type="caution">
    <text evidence="2">The sequence shown here is derived from an EMBL/GenBank/DDBJ whole genome shotgun (WGS) entry which is preliminary data.</text>
</comment>
<dbReference type="Pfam" id="PF01738">
    <property type="entry name" value="DLH"/>
    <property type="match status" value="1"/>
</dbReference>
<dbReference type="PANTHER" id="PTHR17630:SF105">
    <property type="entry name" value="DIENELACTONE HYDROLASE FAMILY PROTEIN (AFU_ORTHOLOGUE AFUA_4G08790)"/>
    <property type="match status" value="1"/>
</dbReference>
<keyword evidence="2" id="KW-0378">Hydrolase</keyword>
<accession>A0A9P7YD07</accession>
<organism evidence="2 3">
    <name type="scientific">Amylocarpus encephaloides</name>
    <dbReference type="NCBI Taxonomy" id="45428"/>
    <lineage>
        <taxon>Eukaryota</taxon>
        <taxon>Fungi</taxon>
        <taxon>Dikarya</taxon>
        <taxon>Ascomycota</taxon>
        <taxon>Pezizomycotina</taxon>
        <taxon>Leotiomycetes</taxon>
        <taxon>Helotiales</taxon>
        <taxon>Helotiales incertae sedis</taxon>
        <taxon>Amylocarpus</taxon>
    </lineage>
</organism>
<reference evidence="2" key="1">
    <citation type="journal article" date="2021" name="IMA Fungus">
        <title>Genomic characterization of three marine fungi, including Emericellopsis atlantica sp. nov. with signatures of a generalist lifestyle and marine biomass degradation.</title>
        <authorList>
            <person name="Hagestad O.C."/>
            <person name="Hou L."/>
            <person name="Andersen J.H."/>
            <person name="Hansen E.H."/>
            <person name="Altermark B."/>
            <person name="Li C."/>
            <person name="Kuhnert E."/>
            <person name="Cox R.J."/>
            <person name="Crous P.W."/>
            <person name="Spatafora J.W."/>
            <person name="Lail K."/>
            <person name="Amirebrahimi M."/>
            <person name="Lipzen A."/>
            <person name="Pangilinan J."/>
            <person name="Andreopoulos W."/>
            <person name="Hayes R.D."/>
            <person name="Ng V."/>
            <person name="Grigoriev I.V."/>
            <person name="Jackson S.A."/>
            <person name="Sutton T.D.S."/>
            <person name="Dobson A.D.W."/>
            <person name="Rama T."/>
        </authorList>
    </citation>
    <scope>NUCLEOTIDE SEQUENCE</scope>
    <source>
        <strain evidence="2">TRa018bII</strain>
    </source>
</reference>
<dbReference type="SUPFAM" id="SSF53474">
    <property type="entry name" value="alpha/beta-Hydrolases"/>
    <property type="match status" value="1"/>
</dbReference>
<sequence length="297" mass="32285">MACVDCFSGHVHTATPTGRSETIHGIPTYVAEPDAGSPPKGLVIVISDAFGWSFSNIRVLADEYAKKGGLLVYVPDFMMGIAMPVDSMETMAAITAPAPWTTTLLYKPVWVFRAIMTAVPWWIKTRISVCQPRIFSYLSSIRTSAPPFETAKLKIGVAGFCWGGKHAFLLAADPSGSRVARYTSSSRSGEGQAAIEPLIDCAFTAHPSFIDVPKDCENASVPLSVTVGDVDMMMKREQIVTMKEILEVKKRGDHEVVVIPGATHGFAVRLDPKDEFMVGCADKAETQALAWFEKHLS</sequence>
<evidence type="ECO:0000313" key="3">
    <source>
        <dbReference type="Proteomes" id="UP000824998"/>
    </source>
</evidence>